<dbReference type="EMBL" id="PCVG01000054">
    <property type="protein sequence ID" value="PIQ68414.1"/>
    <property type="molecule type" value="Genomic_DNA"/>
</dbReference>
<name>A0A2H0KDE9_9BACT</name>
<dbReference type="GO" id="GO:0016491">
    <property type="term" value="F:oxidoreductase activity"/>
    <property type="evidence" value="ECO:0007669"/>
    <property type="project" value="InterPro"/>
</dbReference>
<dbReference type="InterPro" id="IPR020471">
    <property type="entry name" value="AKR"/>
</dbReference>
<dbReference type="PRINTS" id="PR00069">
    <property type="entry name" value="ALDKETRDTASE"/>
</dbReference>
<dbReference type="InterPro" id="IPR023210">
    <property type="entry name" value="NADP_OxRdtase_dom"/>
</dbReference>
<sequence>MTIPEKKLKSGFSLPVLGLGTWQMGGRLEADTSNDPKDIEAIRAAIDAGLTHIDTAEMYGQGHTEELVGQAIKGMDRSKLFITSKVAKENHTCDGILESCKKSLARLGVKYLDLYLLHHFSTECPLNEAMKALDGLVEDGLVRAIGVSNFTTAHLKEAQGYTKNKIVCNQVYYNLHAREPETEGLLEYCQKNDVLLVAYRPVEKGALLDDVPDIMDQMCVKHEKKPAQIAINWLISQENVVTLFKTSSELHLKENLGALGWNLSAEDIELLRKEYPNQTSETEMPLG</sequence>
<dbReference type="PIRSF" id="PIRSF000097">
    <property type="entry name" value="AKR"/>
    <property type="match status" value="1"/>
</dbReference>
<proteinExistence type="predicted"/>
<reference evidence="5 6" key="1">
    <citation type="submission" date="2017-09" db="EMBL/GenBank/DDBJ databases">
        <title>Depth-based differentiation of microbial function through sediment-hosted aquifers and enrichment of novel symbionts in the deep terrestrial subsurface.</title>
        <authorList>
            <person name="Probst A.J."/>
            <person name="Ladd B."/>
            <person name="Jarett J.K."/>
            <person name="Geller-Mcgrath D.E."/>
            <person name="Sieber C.M."/>
            <person name="Emerson J.B."/>
            <person name="Anantharaman K."/>
            <person name="Thomas B.C."/>
            <person name="Malmstrom R."/>
            <person name="Stieglmeier M."/>
            <person name="Klingl A."/>
            <person name="Woyke T."/>
            <person name="Ryan C.M."/>
            <person name="Banfield J.F."/>
        </authorList>
    </citation>
    <scope>NUCLEOTIDE SEQUENCE [LARGE SCALE GENOMIC DNA]</scope>
    <source>
        <strain evidence="5">CG11_big_fil_rev_8_21_14_0_20_46_11</strain>
    </source>
</reference>
<gene>
    <name evidence="5" type="ORF">COV91_04210</name>
</gene>
<evidence type="ECO:0000259" key="4">
    <source>
        <dbReference type="Pfam" id="PF00248"/>
    </source>
</evidence>
<dbReference type="PROSITE" id="PS00062">
    <property type="entry name" value="ALDOKETO_REDUCTASE_2"/>
    <property type="match status" value="1"/>
</dbReference>
<feature type="binding site" evidence="2">
    <location>
        <position position="118"/>
    </location>
    <ligand>
        <name>substrate</name>
    </ligand>
</feature>
<comment type="caution">
    <text evidence="5">The sequence shown here is derived from an EMBL/GenBank/DDBJ whole genome shotgun (WGS) entry which is preliminary data.</text>
</comment>
<dbReference type="Gene3D" id="3.20.20.100">
    <property type="entry name" value="NADP-dependent oxidoreductase domain"/>
    <property type="match status" value="1"/>
</dbReference>
<protein>
    <submittedName>
        <fullName evidence="5">Aldo/keto reductase</fullName>
    </submittedName>
</protein>
<evidence type="ECO:0000313" key="6">
    <source>
        <dbReference type="Proteomes" id="UP000229342"/>
    </source>
</evidence>
<feature type="domain" description="NADP-dependent oxidoreductase" evidence="4">
    <location>
        <begin position="17"/>
        <end position="272"/>
    </location>
</feature>
<feature type="active site" description="Proton donor" evidence="1">
    <location>
        <position position="59"/>
    </location>
</feature>
<evidence type="ECO:0000313" key="5">
    <source>
        <dbReference type="EMBL" id="PIQ68414.1"/>
    </source>
</evidence>
<dbReference type="Pfam" id="PF00248">
    <property type="entry name" value="Aldo_ket_red"/>
    <property type="match status" value="1"/>
</dbReference>
<evidence type="ECO:0000256" key="1">
    <source>
        <dbReference type="PIRSR" id="PIRSR000097-1"/>
    </source>
</evidence>
<feature type="site" description="Lowers pKa of active site Tyr" evidence="3">
    <location>
        <position position="85"/>
    </location>
</feature>
<evidence type="ECO:0000256" key="3">
    <source>
        <dbReference type="PIRSR" id="PIRSR000097-3"/>
    </source>
</evidence>
<evidence type="ECO:0000256" key="2">
    <source>
        <dbReference type="PIRSR" id="PIRSR000097-2"/>
    </source>
</evidence>
<organism evidence="5 6">
    <name type="scientific">Candidatus Taylorbacteria bacterium CG11_big_fil_rev_8_21_14_0_20_46_11</name>
    <dbReference type="NCBI Taxonomy" id="1975025"/>
    <lineage>
        <taxon>Bacteria</taxon>
        <taxon>Candidatus Tayloriibacteriota</taxon>
    </lineage>
</organism>
<dbReference type="PANTHER" id="PTHR43638:SF3">
    <property type="entry name" value="ALDEHYDE REDUCTASE"/>
    <property type="match status" value="1"/>
</dbReference>
<dbReference type="Proteomes" id="UP000229342">
    <property type="component" value="Unassembled WGS sequence"/>
</dbReference>
<dbReference type="AlphaFoldDB" id="A0A2H0KDE9"/>
<dbReference type="SUPFAM" id="SSF51430">
    <property type="entry name" value="NAD(P)-linked oxidoreductase"/>
    <property type="match status" value="1"/>
</dbReference>
<dbReference type="InterPro" id="IPR018170">
    <property type="entry name" value="Aldo/ket_reductase_CS"/>
</dbReference>
<accession>A0A2H0KDE9</accession>
<dbReference type="CDD" id="cd19072">
    <property type="entry name" value="AKR_AKR3F1-like"/>
    <property type="match status" value="1"/>
</dbReference>
<dbReference type="PANTHER" id="PTHR43638">
    <property type="entry name" value="OXIDOREDUCTASE, ALDO/KETO REDUCTASE FAMILY PROTEIN"/>
    <property type="match status" value="1"/>
</dbReference>
<dbReference type="InterPro" id="IPR036812">
    <property type="entry name" value="NAD(P)_OxRdtase_dom_sf"/>
</dbReference>